<dbReference type="PROSITE" id="PS51132">
    <property type="entry name" value="OLF"/>
    <property type="match status" value="1"/>
</dbReference>
<sequence>MYTWMLTLLVLSLGLGHAQRSTQEAFMMQYFERRIAQLEERLIKCEQNTQRVDQKIYDLSTMVRGQLASMEVHRTEVKTQVDSVAMRVERVEREVEYLENKTPNQPHIEVEEALMEQQMKDAQKKKVKITQGTDCNIALTGVKSLKIVKKAGDVYGSWLKDPTKGSAKIYFFSGNKNNTVLEFKSLKTFTEGRLTQAHPIQLPFPWQGTGHVVYNGFLYYHRADTPNQMLKVHLLNRTVADSMLLPGAGRLPTYALTTHTFLDLAVDELGLWVIYSDPEFGGNLVITKLDKSSLAVEHTWDTTCTSRDAETAFMICGTLYVVYNSRYGGRSSIQCLYDIHDTIHSEESPVLFFPKRYTNHYSMHYHPKDKQLYAWDDGYQTIYKVDLKSKAEV</sequence>
<dbReference type="PANTHER" id="PTHR23192:SF13">
    <property type="entry name" value="OLFACTOMEDIN-LIKE PROTEIN 1"/>
    <property type="match status" value="1"/>
</dbReference>
<dbReference type="Pfam" id="PF02191">
    <property type="entry name" value="OLF"/>
    <property type="match status" value="1"/>
</dbReference>
<comment type="caution">
    <text evidence="3">Lacks conserved residue(s) required for the propagation of feature annotation.</text>
</comment>
<dbReference type="GO" id="GO:0007165">
    <property type="term" value="P:signal transduction"/>
    <property type="evidence" value="ECO:0007669"/>
    <property type="project" value="TreeGrafter"/>
</dbReference>
<dbReference type="PANTHER" id="PTHR23192">
    <property type="entry name" value="OLFACTOMEDIN-RELATED"/>
    <property type="match status" value="1"/>
</dbReference>
<organism evidence="7 8">
    <name type="scientific">Hucho hucho</name>
    <name type="common">huchen</name>
    <dbReference type="NCBI Taxonomy" id="62062"/>
    <lineage>
        <taxon>Eukaryota</taxon>
        <taxon>Metazoa</taxon>
        <taxon>Chordata</taxon>
        <taxon>Craniata</taxon>
        <taxon>Vertebrata</taxon>
        <taxon>Euteleostomi</taxon>
        <taxon>Actinopterygii</taxon>
        <taxon>Neopterygii</taxon>
        <taxon>Teleostei</taxon>
        <taxon>Protacanthopterygii</taxon>
        <taxon>Salmoniformes</taxon>
        <taxon>Salmonidae</taxon>
        <taxon>Salmoninae</taxon>
        <taxon>Hucho</taxon>
    </lineage>
</organism>
<reference evidence="7" key="3">
    <citation type="submission" date="2025-09" db="UniProtKB">
        <authorList>
            <consortium name="Ensembl"/>
        </authorList>
    </citation>
    <scope>IDENTIFICATION</scope>
</reference>
<dbReference type="Ensembl" id="ENSHHUT00000010400.1">
    <property type="protein sequence ID" value="ENSHHUP00000010086.1"/>
    <property type="gene ID" value="ENSHHUG00000006150.1"/>
</dbReference>
<keyword evidence="4" id="KW-0175">Coiled coil</keyword>
<reference evidence="8" key="1">
    <citation type="submission" date="2018-06" db="EMBL/GenBank/DDBJ databases">
        <title>Genome assembly of Danube salmon.</title>
        <authorList>
            <person name="Macqueen D.J."/>
            <person name="Gundappa M.K."/>
        </authorList>
    </citation>
    <scope>NUCLEOTIDE SEQUENCE [LARGE SCALE GENOMIC DNA]</scope>
</reference>
<comment type="subcellular location">
    <subcellularLocation>
        <location evidence="1">Secreted</location>
    </subcellularLocation>
</comment>
<proteinExistence type="predicted"/>
<dbReference type="Proteomes" id="UP000314982">
    <property type="component" value="Unassembled WGS sequence"/>
</dbReference>
<feature type="chain" id="PRO_5021349363" evidence="5">
    <location>
        <begin position="19"/>
        <end position="393"/>
    </location>
</feature>
<evidence type="ECO:0000256" key="2">
    <source>
        <dbReference type="ARBA" id="ARBA00022525"/>
    </source>
</evidence>
<dbReference type="GeneTree" id="ENSGT00940000160055"/>
<keyword evidence="2" id="KW-0964">Secreted</keyword>
<evidence type="ECO:0000256" key="1">
    <source>
        <dbReference type="ARBA" id="ARBA00004613"/>
    </source>
</evidence>
<dbReference type="InterPro" id="IPR050605">
    <property type="entry name" value="Olfactomedin-like_domain"/>
</dbReference>
<evidence type="ECO:0000313" key="7">
    <source>
        <dbReference type="Ensembl" id="ENSHHUP00000010086.1"/>
    </source>
</evidence>
<protein>
    <submittedName>
        <fullName evidence="7">Olfactomedin like 1</fullName>
    </submittedName>
</protein>
<evidence type="ECO:0000259" key="6">
    <source>
        <dbReference type="PROSITE" id="PS51132"/>
    </source>
</evidence>
<dbReference type="AlphaFoldDB" id="A0A4W5KDQ4"/>
<keyword evidence="5" id="KW-0732">Signal</keyword>
<evidence type="ECO:0000256" key="5">
    <source>
        <dbReference type="SAM" id="SignalP"/>
    </source>
</evidence>
<feature type="signal peptide" evidence="5">
    <location>
        <begin position="1"/>
        <end position="18"/>
    </location>
</feature>
<feature type="domain" description="Olfactomedin-like" evidence="6">
    <location>
        <begin position="134"/>
        <end position="389"/>
    </location>
</feature>
<feature type="coiled-coil region" evidence="4">
    <location>
        <begin position="28"/>
        <end position="55"/>
    </location>
</feature>
<evidence type="ECO:0000313" key="8">
    <source>
        <dbReference type="Proteomes" id="UP000314982"/>
    </source>
</evidence>
<evidence type="ECO:0000256" key="4">
    <source>
        <dbReference type="SAM" id="Coils"/>
    </source>
</evidence>
<dbReference type="STRING" id="62062.ENSHHUP00000010086"/>
<reference evidence="7" key="2">
    <citation type="submission" date="2025-08" db="UniProtKB">
        <authorList>
            <consortium name="Ensembl"/>
        </authorList>
    </citation>
    <scope>IDENTIFICATION</scope>
</reference>
<name>A0A4W5KDQ4_9TELE</name>
<keyword evidence="8" id="KW-1185">Reference proteome</keyword>
<dbReference type="GO" id="GO:0005615">
    <property type="term" value="C:extracellular space"/>
    <property type="evidence" value="ECO:0007669"/>
    <property type="project" value="TreeGrafter"/>
</dbReference>
<accession>A0A4W5KDQ4</accession>
<dbReference type="InterPro" id="IPR003112">
    <property type="entry name" value="Olfac-like_dom"/>
</dbReference>
<evidence type="ECO:0000256" key="3">
    <source>
        <dbReference type="PROSITE-ProRule" id="PRU00446"/>
    </source>
</evidence>
<dbReference type="SMART" id="SM00284">
    <property type="entry name" value="OLF"/>
    <property type="match status" value="1"/>
</dbReference>